<dbReference type="Gene3D" id="3.40.50.1820">
    <property type="entry name" value="alpha/beta hydrolase"/>
    <property type="match status" value="1"/>
</dbReference>
<dbReference type="AlphaFoldDB" id="A0ABC8Q7G2"/>
<sequence length="342" mass="36489">MPITHVSKKQLPNRRSVASLKSEAGKPPIVSKVFLVAGFFATLIGHGLFFSIPAKAAEALSQTTASISGFCEPEIVSITVPGAGTFGGDIDMRAEVYKPAGNGPFPTLIFSHGRAADRLDRANLKYPIPKGHVRYWLAKGIAVVAPIRVGYGATGGPDQEASGAFINATGVCTSKPDFPHLVKVTRDITLTALTWTRAQPWVDKDRIILEGQSAGGFATIATVAAQPPGVIGYINFAGGAAGWPDRAPGHSCDQEQLREVMGELGKTAKIPGLWLYAKNDQYWGPDAPNEWYRAFAAGGSPAEFIHAAELPGRDGHLLMYYGGKLWSVHIDRFVKALGLSPK</sequence>
<proteinExistence type="predicted"/>
<gene>
    <name evidence="1" type="ORF">LMG18096_00472</name>
</gene>
<reference evidence="1 2" key="1">
    <citation type="submission" date="2023-07" db="EMBL/GenBank/DDBJ databases">
        <authorList>
            <person name="Peeters C."/>
        </authorList>
    </citation>
    <scope>NUCLEOTIDE SEQUENCE [LARGE SCALE GENOMIC DNA]</scope>
    <source>
        <strain evidence="1 2">LMG 18096</strain>
    </source>
</reference>
<protein>
    <recommendedName>
        <fullName evidence="3">Dipeptidyl aminopeptidase</fullName>
    </recommendedName>
</protein>
<keyword evidence="2" id="KW-1185">Reference proteome</keyword>
<dbReference type="SUPFAM" id="SSF53474">
    <property type="entry name" value="alpha/beta-Hydrolases"/>
    <property type="match status" value="1"/>
</dbReference>
<evidence type="ECO:0000313" key="2">
    <source>
        <dbReference type="Proteomes" id="UP001189663"/>
    </source>
</evidence>
<name>A0ABC8Q7G2_9RALS</name>
<dbReference type="EMBL" id="CATZAT010000001">
    <property type="protein sequence ID" value="CAJ0775878.1"/>
    <property type="molecule type" value="Genomic_DNA"/>
</dbReference>
<dbReference type="Proteomes" id="UP001189663">
    <property type="component" value="Unassembled WGS sequence"/>
</dbReference>
<evidence type="ECO:0000313" key="1">
    <source>
        <dbReference type="EMBL" id="CAJ0775878.1"/>
    </source>
</evidence>
<comment type="caution">
    <text evidence="1">The sequence shown here is derived from an EMBL/GenBank/DDBJ whole genome shotgun (WGS) entry which is preliminary data.</text>
</comment>
<evidence type="ECO:0008006" key="3">
    <source>
        <dbReference type="Google" id="ProtNLM"/>
    </source>
</evidence>
<dbReference type="InterPro" id="IPR050261">
    <property type="entry name" value="FrsA_esterase"/>
</dbReference>
<organism evidence="1 2">
    <name type="scientific">Ralstonia holmesii</name>
    <dbReference type="NCBI Taxonomy" id="3058602"/>
    <lineage>
        <taxon>Bacteria</taxon>
        <taxon>Pseudomonadati</taxon>
        <taxon>Pseudomonadota</taxon>
        <taxon>Betaproteobacteria</taxon>
        <taxon>Burkholderiales</taxon>
        <taxon>Burkholderiaceae</taxon>
        <taxon>Ralstonia</taxon>
    </lineage>
</organism>
<dbReference type="RefSeq" id="WP_316683233.1">
    <property type="nucleotide sequence ID" value="NZ_CATZAT010000001.1"/>
</dbReference>
<dbReference type="InterPro" id="IPR029058">
    <property type="entry name" value="AB_hydrolase_fold"/>
</dbReference>
<dbReference type="PANTHER" id="PTHR22946">
    <property type="entry name" value="DIENELACTONE HYDROLASE DOMAIN-CONTAINING PROTEIN-RELATED"/>
    <property type="match status" value="1"/>
</dbReference>
<accession>A0ABC8Q7G2</accession>